<dbReference type="InterPro" id="IPR052808">
    <property type="entry name" value="GPCR_Mth-like"/>
</dbReference>
<dbReference type="GO" id="GO:0007166">
    <property type="term" value="P:cell surface receptor signaling pathway"/>
    <property type="evidence" value="ECO:0007669"/>
    <property type="project" value="InterPro"/>
</dbReference>
<dbReference type="CDD" id="cd15039">
    <property type="entry name" value="7tmB3_Methuselah-like"/>
    <property type="match status" value="1"/>
</dbReference>
<evidence type="ECO:0000256" key="1">
    <source>
        <dbReference type="ARBA" id="ARBA00004141"/>
    </source>
</evidence>
<keyword evidence="9" id="KW-1185">Reference proteome</keyword>
<name>A0A6G0TCR6_APHGL</name>
<dbReference type="OrthoDB" id="8182178at2759"/>
<keyword evidence="3 5" id="KW-1133">Transmembrane helix</keyword>
<feature type="domain" description="G-protein coupled receptors family 2 profile 2" evidence="7">
    <location>
        <begin position="314"/>
        <end position="580"/>
    </location>
</feature>
<evidence type="ECO:0000256" key="2">
    <source>
        <dbReference type="ARBA" id="ARBA00022692"/>
    </source>
</evidence>
<feature type="transmembrane region" description="Helical" evidence="5">
    <location>
        <begin position="315"/>
        <end position="336"/>
    </location>
</feature>
<dbReference type="PROSITE" id="PS50261">
    <property type="entry name" value="G_PROTEIN_RECEP_F2_4"/>
    <property type="match status" value="1"/>
</dbReference>
<proteinExistence type="predicted"/>
<comment type="subcellular location">
    <subcellularLocation>
        <location evidence="1">Membrane</location>
        <topology evidence="1">Multi-pass membrane protein</topology>
    </subcellularLocation>
</comment>
<sequence>MYTVRSCFAAAAVPLLAAAVGWSPSAADAAVCCDGGAAASCRNGNRTFHAVEAIGVATCGDNRTAVPVRKCCPPGRPYDPEARFCGPAAADGVGYRQRMVRRLLDGFRAAMVVGYDYEPPKCDAAHVLVDVSAAEVSGLMGGGADPSAVELPSGYCFDVTPSDELVARTCRPRDQYCQYRGRYACVNRCCKGDRMIVADGGCTKSETPFKLSAYETGADGRPAGRSNVTVLPYYARLACANRDMVDGGFALTVDGSVYRRADGRGALVPATEYCVEQYAAAAAGPRAAVAVEAFVCVPDAGPATAAVDTRGSWKYFVVLAGFVPSVVCLAVTLLVYATLSGLRNVHGYYVMCYVACLLVAFVCLLTVQWKQDAIDGHPCVLFGYFTLFAFLTTFCWLNVICFDIYWMLRYNNSINKNSSISIRTIIYHIYCWGLSSICVSTGYLFQHSHHESLRKFAPDIGTRSCWFSDSTNYGVIVFFILPVSTMLSANLILFVLTAIHCSRIKSELNKFKRSDSKTQRFLVDKEKFVMSVKLFLVMGIPWTFEILSKILQNDWFIWHILDEINALQGVMIFIIFVAKRKVITSLRKKFRGSMDHSESTKMNTISGSSQSGSAHKIFLILNKLSIKFCVTYNFIDTITQIHTIIHSLIMYICYYHA</sequence>
<feature type="transmembrane region" description="Helical" evidence="5">
    <location>
        <begin position="528"/>
        <end position="544"/>
    </location>
</feature>
<dbReference type="PANTHER" id="PTHR46953">
    <property type="entry name" value="G-PROTEIN COUPLED RECEPTOR MTH-LIKE 1-RELATED"/>
    <property type="match status" value="1"/>
</dbReference>
<evidence type="ECO:0000256" key="4">
    <source>
        <dbReference type="ARBA" id="ARBA00023136"/>
    </source>
</evidence>
<feature type="transmembrane region" description="Helical" evidence="5">
    <location>
        <begin position="348"/>
        <end position="369"/>
    </location>
</feature>
<dbReference type="Gene3D" id="1.20.1070.10">
    <property type="entry name" value="Rhodopsin 7-helix transmembrane proteins"/>
    <property type="match status" value="1"/>
</dbReference>
<evidence type="ECO:0000313" key="9">
    <source>
        <dbReference type="Proteomes" id="UP000475862"/>
    </source>
</evidence>
<accession>A0A6G0TCR6</accession>
<protein>
    <recommendedName>
        <fullName evidence="7">G-protein coupled receptors family 2 profile 2 domain-containing protein</fullName>
    </recommendedName>
</protein>
<keyword evidence="2 5" id="KW-0812">Transmembrane</keyword>
<comment type="caution">
    <text evidence="8">The sequence shown here is derived from an EMBL/GenBank/DDBJ whole genome shotgun (WGS) entry which is preliminary data.</text>
</comment>
<evidence type="ECO:0000313" key="8">
    <source>
        <dbReference type="EMBL" id="KAE9529260.1"/>
    </source>
</evidence>
<dbReference type="InterPro" id="IPR017981">
    <property type="entry name" value="GPCR_2-like_7TM"/>
</dbReference>
<dbReference type="Proteomes" id="UP000475862">
    <property type="component" value="Unassembled WGS sequence"/>
</dbReference>
<gene>
    <name evidence="8" type="ORF">AGLY_011936</name>
</gene>
<evidence type="ECO:0000259" key="7">
    <source>
        <dbReference type="PROSITE" id="PS50261"/>
    </source>
</evidence>
<organism evidence="8 9">
    <name type="scientific">Aphis glycines</name>
    <name type="common">Soybean aphid</name>
    <dbReference type="NCBI Taxonomy" id="307491"/>
    <lineage>
        <taxon>Eukaryota</taxon>
        <taxon>Metazoa</taxon>
        <taxon>Ecdysozoa</taxon>
        <taxon>Arthropoda</taxon>
        <taxon>Hexapoda</taxon>
        <taxon>Insecta</taxon>
        <taxon>Pterygota</taxon>
        <taxon>Neoptera</taxon>
        <taxon>Paraneoptera</taxon>
        <taxon>Hemiptera</taxon>
        <taxon>Sternorrhyncha</taxon>
        <taxon>Aphidomorpha</taxon>
        <taxon>Aphidoidea</taxon>
        <taxon>Aphididae</taxon>
        <taxon>Aphidini</taxon>
        <taxon>Aphis</taxon>
        <taxon>Aphis</taxon>
    </lineage>
</organism>
<dbReference type="EMBL" id="VYZN01000045">
    <property type="protein sequence ID" value="KAE9529260.1"/>
    <property type="molecule type" value="Genomic_DNA"/>
</dbReference>
<dbReference type="PANTHER" id="PTHR46953:SF1">
    <property type="entry name" value="G-PROTEIN COUPLED RECEPTOR MTH-LIKE 1-RELATED"/>
    <property type="match status" value="1"/>
</dbReference>
<feature type="transmembrane region" description="Helical" evidence="5">
    <location>
        <begin position="473"/>
        <end position="496"/>
    </location>
</feature>
<keyword evidence="4 5" id="KW-0472">Membrane</keyword>
<dbReference type="GO" id="GO:0004930">
    <property type="term" value="F:G protein-coupled receptor activity"/>
    <property type="evidence" value="ECO:0007669"/>
    <property type="project" value="InterPro"/>
</dbReference>
<reference evidence="8 9" key="1">
    <citation type="submission" date="2019-08" db="EMBL/GenBank/DDBJ databases">
        <title>The genome of the soybean aphid Biotype 1, its phylome, world population structure and adaptation to the North American continent.</title>
        <authorList>
            <person name="Giordano R."/>
            <person name="Donthu R.K."/>
            <person name="Hernandez A.G."/>
            <person name="Wright C.L."/>
            <person name="Zimin A.V."/>
        </authorList>
    </citation>
    <scope>NUCLEOTIDE SEQUENCE [LARGE SCALE GENOMIC DNA]</scope>
    <source>
        <tissue evidence="8">Whole aphids</tissue>
    </source>
</reference>
<feature type="transmembrane region" description="Helical" evidence="5">
    <location>
        <begin position="381"/>
        <end position="405"/>
    </location>
</feature>
<keyword evidence="6" id="KW-0732">Signal</keyword>
<dbReference type="Pfam" id="PF00002">
    <property type="entry name" value="7tm_2"/>
    <property type="match status" value="1"/>
</dbReference>
<feature type="transmembrane region" description="Helical" evidence="5">
    <location>
        <begin position="556"/>
        <end position="578"/>
    </location>
</feature>
<evidence type="ECO:0000256" key="5">
    <source>
        <dbReference type="SAM" id="Phobius"/>
    </source>
</evidence>
<feature type="chain" id="PRO_5026286375" description="G-protein coupled receptors family 2 profile 2 domain-containing protein" evidence="6">
    <location>
        <begin position="30"/>
        <end position="657"/>
    </location>
</feature>
<evidence type="ECO:0000256" key="3">
    <source>
        <dbReference type="ARBA" id="ARBA00022989"/>
    </source>
</evidence>
<dbReference type="InterPro" id="IPR000832">
    <property type="entry name" value="GPCR_2_secretin-like"/>
</dbReference>
<dbReference type="AlphaFoldDB" id="A0A6G0TCR6"/>
<feature type="transmembrane region" description="Helical" evidence="5">
    <location>
        <begin position="425"/>
        <end position="445"/>
    </location>
</feature>
<evidence type="ECO:0000256" key="6">
    <source>
        <dbReference type="SAM" id="SignalP"/>
    </source>
</evidence>
<dbReference type="GO" id="GO:0016020">
    <property type="term" value="C:membrane"/>
    <property type="evidence" value="ECO:0007669"/>
    <property type="project" value="UniProtKB-SubCell"/>
</dbReference>
<feature type="signal peptide" evidence="6">
    <location>
        <begin position="1"/>
        <end position="29"/>
    </location>
</feature>